<proteinExistence type="predicted"/>
<protein>
    <submittedName>
        <fullName evidence="10">Uncharacterized protein</fullName>
    </submittedName>
</protein>
<dbReference type="Pfam" id="PF19244">
    <property type="entry name" value="Poly_A_pol_cat"/>
    <property type="match status" value="1"/>
</dbReference>
<evidence type="ECO:0000256" key="4">
    <source>
        <dbReference type="ARBA" id="ARBA00022741"/>
    </source>
</evidence>
<dbReference type="EMBL" id="MN739842">
    <property type="protein sequence ID" value="QHT74217.1"/>
    <property type="molecule type" value="Genomic_DNA"/>
</dbReference>
<dbReference type="Pfam" id="PF21649">
    <property type="entry name" value="APMV_polyA_pol_cat_2nd"/>
    <property type="match status" value="1"/>
</dbReference>
<reference evidence="10" key="1">
    <citation type="journal article" date="2020" name="Nature">
        <title>Giant virus diversity and host interactions through global metagenomics.</title>
        <authorList>
            <person name="Schulz F."/>
            <person name="Roux S."/>
            <person name="Paez-Espino D."/>
            <person name="Jungbluth S."/>
            <person name="Walsh D.A."/>
            <person name="Denef V.J."/>
            <person name="McMahon K.D."/>
            <person name="Konstantinidis K.T."/>
            <person name="Eloe-Fadrosh E.A."/>
            <person name="Kyrpides N.C."/>
            <person name="Woyke T."/>
        </authorList>
    </citation>
    <scope>NUCLEOTIDE SEQUENCE</scope>
    <source>
        <strain evidence="10">GVMAG-M-3300023179-4</strain>
    </source>
</reference>
<evidence type="ECO:0000256" key="5">
    <source>
        <dbReference type="ARBA" id="ARBA00022840"/>
    </source>
</evidence>
<feature type="domain" description="Putative poly(A) polymerase catalytic subunit C-terminal mimivirus" evidence="9">
    <location>
        <begin position="252"/>
        <end position="447"/>
    </location>
</feature>
<keyword evidence="4" id="KW-0547">Nucleotide-binding</keyword>
<dbReference type="InterPro" id="IPR045355">
    <property type="entry name" value="PolyA_pol_cat_su"/>
</dbReference>
<name>A0A6C0H1C9_9ZZZZ</name>
<sequence>MSKNKIELYTQYDIDVIGDNIDILMKEADKIKQTEYEPTITEFNNVVKDVEIFIKKKNRIVYGGTALNRLIASKNPKDAFYKEYDRPDIEFYSPEPLQDVKELCDYLYSKNYKYVSSAQAQHGDTYKIFVNEMDIGDISYVPAFIYNKLPYIELNGLKYIKPQYAFIDYLRMYTDPLMSFWRLQKAIPRGMLLLKNFPLEIGNGKIKYDSLDEKESIILKDISSLIEKSNSIIHVGTYAVKFYTIDKKSERLPYEVISVEYEKDVKKIYEELNKKHKITIREYFPYFQFWDRHIEFIFNNKVVLTIFNNLEKCIPYRKYDYGFIASFQVVLLHHLVKYYYYVNNKLNYENVNNILGEILRSRNEYLKKNNKTVMDDTIYREFQINCLGKALDPMRYAFIEFQKKLSEGKRTKYRYNPKTDYDLKLPEFIFDNTSGNLIKNNRLMTVKSENSETVSSESSDVQSKNNRISSYTLEDSDIDSSQEETKHSTLLESKYRKKRHFGFSESSEKTLYTSEFI</sequence>
<keyword evidence="6" id="KW-0946">Virion</keyword>
<dbReference type="GO" id="GO:0006397">
    <property type="term" value="P:mRNA processing"/>
    <property type="evidence" value="ECO:0007669"/>
    <property type="project" value="UniProtKB-KW"/>
</dbReference>
<keyword evidence="5" id="KW-0067">ATP-binding</keyword>
<accession>A0A6C0H1C9</accession>
<keyword evidence="3" id="KW-0808">Transferase</keyword>
<dbReference type="AlphaFoldDB" id="A0A6C0H1C9"/>
<evidence type="ECO:0000256" key="7">
    <source>
        <dbReference type="ARBA" id="ARBA00023163"/>
    </source>
</evidence>
<evidence type="ECO:0000313" key="10">
    <source>
        <dbReference type="EMBL" id="QHT74217.1"/>
    </source>
</evidence>
<evidence type="ECO:0000256" key="1">
    <source>
        <dbReference type="ARBA" id="ARBA00004328"/>
    </source>
</evidence>
<evidence type="ECO:0000259" key="8">
    <source>
        <dbReference type="Pfam" id="PF19244"/>
    </source>
</evidence>
<dbReference type="GO" id="GO:0016740">
    <property type="term" value="F:transferase activity"/>
    <property type="evidence" value="ECO:0007669"/>
    <property type="project" value="UniProtKB-KW"/>
</dbReference>
<dbReference type="GO" id="GO:0044423">
    <property type="term" value="C:virion component"/>
    <property type="evidence" value="ECO:0007669"/>
    <property type="project" value="UniProtKB-KW"/>
</dbReference>
<comment type="subcellular location">
    <subcellularLocation>
        <location evidence="1">Virion</location>
    </subcellularLocation>
</comment>
<keyword evidence="7" id="KW-0804">Transcription</keyword>
<dbReference type="InterPro" id="IPR049463">
    <property type="entry name" value="APMV_polyA_pol_cat_2nd"/>
</dbReference>
<keyword evidence="2" id="KW-0507">mRNA processing</keyword>
<evidence type="ECO:0000256" key="6">
    <source>
        <dbReference type="ARBA" id="ARBA00022844"/>
    </source>
</evidence>
<feature type="domain" description="Poly(A) polymerase catalytic subunit" evidence="8">
    <location>
        <begin position="49"/>
        <end position="178"/>
    </location>
</feature>
<evidence type="ECO:0000259" key="9">
    <source>
        <dbReference type="Pfam" id="PF21649"/>
    </source>
</evidence>
<dbReference type="GO" id="GO:0005524">
    <property type="term" value="F:ATP binding"/>
    <property type="evidence" value="ECO:0007669"/>
    <property type="project" value="UniProtKB-KW"/>
</dbReference>
<evidence type="ECO:0000256" key="2">
    <source>
        <dbReference type="ARBA" id="ARBA00022664"/>
    </source>
</evidence>
<evidence type="ECO:0000256" key="3">
    <source>
        <dbReference type="ARBA" id="ARBA00022679"/>
    </source>
</evidence>
<organism evidence="10">
    <name type="scientific">viral metagenome</name>
    <dbReference type="NCBI Taxonomy" id="1070528"/>
    <lineage>
        <taxon>unclassified sequences</taxon>
        <taxon>metagenomes</taxon>
        <taxon>organismal metagenomes</taxon>
    </lineage>
</organism>